<evidence type="ECO:0000256" key="4">
    <source>
        <dbReference type="ARBA" id="ARBA00022917"/>
    </source>
</evidence>
<gene>
    <name evidence="7" type="ORF">EVOR1521_LOCUS19217</name>
</gene>
<evidence type="ECO:0000256" key="5">
    <source>
        <dbReference type="HAMAP-Rule" id="MF_03012"/>
    </source>
</evidence>
<comment type="caution">
    <text evidence="7">The sequence shown here is derived from an EMBL/GenBank/DDBJ whole genome shotgun (WGS) entry which is preliminary data.</text>
</comment>
<dbReference type="GO" id="GO:0001732">
    <property type="term" value="P:formation of cytoplasmic translation initiation complex"/>
    <property type="evidence" value="ECO:0007669"/>
    <property type="project" value="UniProtKB-UniRule"/>
</dbReference>
<evidence type="ECO:0000256" key="3">
    <source>
        <dbReference type="ARBA" id="ARBA00022540"/>
    </source>
</evidence>
<name>A0AA36IXG4_9DINO</name>
<keyword evidence="3 5" id="KW-0396">Initiation factor</keyword>
<dbReference type="EMBL" id="CAUJNA010002890">
    <property type="protein sequence ID" value="CAJ1394599.1"/>
    <property type="molecule type" value="Genomic_DNA"/>
</dbReference>
<dbReference type="PANTHER" id="PTHR15350">
    <property type="entry name" value="COP9 SIGNALOSOME COMPLEX SUBUNIT 7/DENDRITIC CELL PROTEIN GA17"/>
    <property type="match status" value="1"/>
</dbReference>
<comment type="similarity">
    <text evidence="5">Belongs to the eIF-3 subunit M family.</text>
</comment>
<organism evidence="7 8">
    <name type="scientific">Effrenium voratum</name>
    <dbReference type="NCBI Taxonomy" id="2562239"/>
    <lineage>
        <taxon>Eukaryota</taxon>
        <taxon>Sar</taxon>
        <taxon>Alveolata</taxon>
        <taxon>Dinophyceae</taxon>
        <taxon>Suessiales</taxon>
        <taxon>Symbiodiniaceae</taxon>
        <taxon>Effrenium</taxon>
    </lineage>
</organism>
<comment type="function">
    <text evidence="5">Component of the eukaryotic translation initiation factor 3 (eIF-3) complex, which is involved in protein synthesis of a specialized repertoire of mRNAs and, together with other initiation factors, stimulates binding of mRNA and methionyl-tRNAi to the 40S ribosome. The eIF-3 complex specifically targets and initiates translation of a subset of mRNAs involved in cell proliferation.</text>
</comment>
<dbReference type="InterPro" id="IPR000717">
    <property type="entry name" value="PCI_dom"/>
</dbReference>
<keyword evidence="2 5" id="KW-0963">Cytoplasm</keyword>
<dbReference type="PANTHER" id="PTHR15350:SF2">
    <property type="entry name" value="EUKARYOTIC TRANSLATION INITIATION FACTOR 3 SUBUNIT M"/>
    <property type="match status" value="1"/>
</dbReference>
<dbReference type="HAMAP" id="MF_03012">
    <property type="entry name" value="eIF3m"/>
    <property type="match status" value="1"/>
</dbReference>
<protein>
    <recommendedName>
        <fullName evidence="5">Eukaryotic translation initiation factor 3 subunit M</fullName>
        <shortName evidence="5">eIF3m</shortName>
    </recommendedName>
</protein>
<comment type="subcellular location">
    <subcellularLocation>
        <location evidence="5">Cytoplasm</location>
    </subcellularLocation>
</comment>
<reference evidence="7" key="1">
    <citation type="submission" date="2023-08" db="EMBL/GenBank/DDBJ databases">
        <authorList>
            <person name="Chen Y."/>
            <person name="Shah S."/>
            <person name="Dougan E. K."/>
            <person name="Thang M."/>
            <person name="Chan C."/>
        </authorList>
    </citation>
    <scope>NUCLEOTIDE SEQUENCE</scope>
</reference>
<evidence type="ECO:0000256" key="1">
    <source>
        <dbReference type="ARBA" id="ARBA00008482"/>
    </source>
</evidence>
<sequence>MATYINYGEGEEDAIVQGAEWLQRLLQQQQGQEAEEAFTQKFKTEFKALQDAQEKSAEYPCEPVFDLFVEYSKTLFTAIPDSKPEERLKEIESFFALILSMLLSLEDTEHLDKATTQLCELFSGETDQQPELRLRLLMMLYNTFNSPIFEFRYRVFKYTLDYAAKADMFDQVLPYLEYLESWMADWEAFMTIEDKRRLYADISKYMRDFGKRADAFQYLKTYHSYFQGEPTDALIKPEVAEQTVQLLKDAITLPVVIQFDDVLVLDTVKALKSTKQGGLVTLCEIFLFGAVDDLKDFHKKNEKCFEEHGLSFQDAMAKIRLLTLATMSRGQSELPLDEIAKQIQESPSGVEPWVVRAISEGVIDARIDQLNRKVLVKSAFLRKFEKEEWNFLDSKLSQWIENLEQVIKFLGEQKTKDGKVPLEKA</sequence>
<keyword evidence="4 5" id="KW-0648">Protein biosynthesis</keyword>
<dbReference type="PROSITE" id="PS50250">
    <property type="entry name" value="PCI"/>
    <property type="match status" value="1"/>
</dbReference>
<evidence type="ECO:0000256" key="2">
    <source>
        <dbReference type="ARBA" id="ARBA00022490"/>
    </source>
</evidence>
<feature type="domain" description="PCI" evidence="6">
    <location>
        <begin position="214"/>
        <end position="381"/>
    </location>
</feature>
<dbReference type="GO" id="GO:0071541">
    <property type="term" value="C:eukaryotic translation initiation factor 3 complex, eIF3m"/>
    <property type="evidence" value="ECO:0007669"/>
    <property type="project" value="UniProtKB-UniRule"/>
</dbReference>
<dbReference type="InterPro" id="IPR027528">
    <property type="entry name" value="eIF3m"/>
</dbReference>
<dbReference type="AlphaFoldDB" id="A0AA36IXG4"/>
<dbReference type="InterPro" id="IPR036390">
    <property type="entry name" value="WH_DNA-bd_sf"/>
</dbReference>
<dbReference type="InterPro" id="IPR045237">
    <property type="entry name" value="COPS7/eIF3m"/>
</dbReference>
<dbReference type="SUPFAM" id="SSF46785">
    <property type="entry name" value="Winged helix' DNA-binding domain"/>
    <property type="match status" value="1"/>
</dbReference>
<comment type="subunit">
    <text evidence="5">Component of the eukaryotic translation initiation factor 3 (eIF-3) complex.</text>
</comment>
<evidence type="ECO:0000313" key="8">
    <source>
        <dbReference type="Proteomes" id="UP001178507"/>
    </source>
</evidence>
<dbReference type="GO" id="GO:0003743">
    <property type="term" value="F:translation initiation factor activity"/>
    <property type="evidence" value="ECO:0007669"/>
    <property type="project" value="UniProtKB-UniRule"/>
</dbReference>
<keyword evidence="8" id="KW-1185">Reference proteome</keyword>
<comment type="similarity">
    <text evidence="1">Belongs to the CSN7/EIF3M family. CSN7 subfamily.</text>
</comment>
<dbReference type="SMART" id="SM00088">
    <property type="entry name" value="PINT"/>
    <property type="match status" value="1"/>
</dbReference>
<dbReference type="Pfam" id="PF01399">
    <property type="entry name" value="PCI"/>
    <property type="match status" value="1"/>
</dbReference>
<accession>A0AA36IXG4</accession>
<evidence type="ECO:0000313" key="7">
    <source>
        <dbReference type="EMBL" id="CAJ1394599.1"/>
    </source>
</evidence>
<dbReference type="GO" id="GO:0016282">
    <property type="term" value="C:eukaryotic 43S preinitiation complex"/>
    <property type="evidence" value="ECO:0007669"/>
    <property type="project" value="UniProtKB-UniRule"/>
</dbReference>
<proteinExistence type="inferred from homology"/>
<evidence type="ECO:0000259" key="6">
    <source>
        <dbReference type="PROSITE" id="PS50250"/>
    </source>
</evidence>
<dbReference type="Proteomes" id="UP001178507">
    <property type="component" value="Unassembled WGS sequence"/>
</dbReference>
<dbReference type="GO" id="GO:0033290">
    <property type="term" value="C:eukaryotic 48S preinitiation complex"/>
    <property type="evidence" value="ECO:0007669"/>
    <property type="project" value="UniProtKB-UniRule"/>
</dbReference>